<evidence type="ECO:0000256" key="9">
    <source>
        <dbReference type="ARBA" id="ARBA00022958"/>
    </source>
</evidence>
<dbReference type="EC" id="5.1.99.6" evidence="19"/>
<organism evidence="22 23">
    <name type="scientific">Rhodanobacter aciditrophus</name>
    <dbReference type="NCBI Taxonomy" id="1623218"/>
    <lineage>
        <taxon>Bacteria</taxon>
        <taxon>Pseudomonadati</taxon>
        <taxon>Pseudomonadota</taxon>
        <taxon>Gammaproteobacteria</taxon>
        <taxon>Lysobacterales</taxon>
        <taxon>Rhodanobacteraceae</taxon>
        <taxon>Rhodanobacter</taxon>
    </lineage>
</organism>
<dbReference type="CDD" id="cd01171">
    <property type="entry name" value="YXKO-related"/>
    <property type="match status" value="1"/>
</dbReference>
<keyword evidence="11 18" id="KW-0413">Isomerase</keyword>
<dbReference type="RefSeq" id="WP_377369601.1">
    <property type="nucleotide sequence ID" value="NZ_JBHTMN010000018.1"/>
</dbReference>
<dbReference type="HAMAP" id="MF_01966">
    <property type="entry name" value="NADHX_epimerase"/>
    <property type="match status" value="1"/>
</dbReference>
<comment type="catalytic activity">
    <reaction evidence="1 18 19">
        <text>(6R)-NADHX = (6S)-NADHX</text>
        <dbReference type="Rhea" id="RHEA:32215"/>
        <dbReference type="ChEBI" id="CHEBI:64074"/>
        <dbReference type="ChEBI" id="CHEBI:64075"/>
        <dbReference type="EC" id="5.1.99.6"/>
    </reaction>
</comment>
<evidence type="ECO:0000256" key="19">
    <source>
        <dbReference type="PIRNR" id="PIRNR017184"/>
    </source>
</evidence>
<feature type="binding site" evidence="18">
    <location>
        <position position="170"/>
    </location>
    <ligand>
        <name>K(+)</name>
        <dbReference type="ChEBI" id="CHEBI:29103"/>
    </ligand>
</feature>
<feature type="domain" description="YjeF N-terminal" evidence="21">
    <location>
        <begin position="19"/>
        <end position="228"/>
    </location>
</feature>
<feature type="binding site" evidence="17">
    <location>
        <position position="266"/>
    </location>
    <ligand>
        <name>(6S)-NADPHX</name>
        <dbReference type="ChEBI" id="CHEBI:64076"/>
    </ligand>
</feature>
<dbReference type="HAMAP" id="MF_01965">
    <property type="entry name" value="NADHX_dehydratase"/>
    <property type="match status" value="1"/>
</dbReference>
<comment type="caution">
    <text evidence="22">The sequence shown here is derived from an EMBL/GenBank/DDBJ whole genome shotgun (WGS) entry which is preliminary data.</text>
</comment>
<dbReference type="EC" id="4.2.1.136" evidence="19"/>
<evidence type="ECO:0000256" key="7">
    <source>
        <dbReference type="ARBA" id="ARBA00022840"/>
    </source>
</evidence>
<protein>
    <recommendedName>
        <fullName evidence="19">Bifunctional NAD(P)H-hydrate repair enzyme</fullName>
    </recommendedName>
    <alternativeName>
        <fullName evidence="19">Nicotinamide nucleotide repair protein</fullName>
    </alternativeName>
    <domain>
        <recommendedName>
            <fullName evidence="19">ADP-dependent (S)-NAD(P)H-hydrate dehydratase</fullName>
            <ecNumber evidence="19">4.2.1.136</ecNumber>
        </recommendedName>
        <alternativeName>
            <fullName evidence="19">ADP-dependent NAD(P)HX dehydratase</fullName>
        </alternativeName>
    </domain>
    <domain>
        <recommendedName>
            <fullName evidence="19">NAD(P)H-hydrate epimerase</fullName>
            <ecNumber evidence="19">5.1.99.6</ecNumber>
        </recommendedName>
    </domain>
</protein>
<feature type="binding site" evidence="18">
    <location>
        <begin position="135"/>
        <end position="141"/>
    </location>
    <ligand>
        <name>(6S)-NADPHX</name>
        <dbReference type="ChEBI" id="CHEBI:64076"/>
    </ligand>
</feature>
<comment type="similarity">
    <text evidence="17">Belongs to the NnrD/CARKD family.</text>
</comment>
<dbReference type="NCBIfam" id="TIGR00196">
    <property type="entry name" value="yjeF_cterm"/>
    <property type="match status" value="1"/>
</dbReference>
<comment type="catalytic activity">
    <reaction evidence="2 18 19">
        <text>(6R)-NADPHX = (6S)-NADPHX</text>
        <dbReference type="Rhea" id="RHEA:32227"/>
        <dbReference type="ChEBI" id="CHEBI:64076"/>
        <dbReference type="ChEBI" id="CHEBI:64077"/>
        <dbReference type="EC" id="5.1.99.6"/>
    </reaction>
</comment>
<comment type="catalytic activity">
    <reaction evidence="15 17 19">
        <text>(6S)-NADHX + ADP = AMP + phosphate + NADH + H(+)</text>
        <dbReference type="Rhea" id="RHEA:32223"/>
        <dbReference type="ChEBI" id="CHEBI:15378"/>
        <dbReference type="ChEBI" id="CHEBI:43474"/>
        <dbReference type="ChEBI" id="CHEBI:57945"/>
        <dbReference type="ChEBI" id="CHEBI:64074"/>
        <dbReference type="ChEBI" id="CHEBI:456215"/>
        <dbReference type="ChEBI" id="CHEBI:456216"/>
        <dbReference type="EC" id="4.2.1.136"/>
    </reaction>
</comment>
<comment type="function">
    <text evidence="17">Catalyzes the dehydration of the S-form of NAD(P)HX at the expense of ADP, which is converted to AMP. Together with NAD(P)HX epimerase, which catalyzes the epimerization of the S- and R-forms, the enzyme allows the repair of both epimers of NAD(P)HX, a damaged form of NAD(P)H that is a result of enzymatic or heat-dependent hydration.</text>
</comment>
<reference evidence="23" key="1">
    <citation type="journal article" date="2019" name="Int. J. Syst. Evol. Microbiol.">
        <title>The Global Catalogue of Microorganisms (GCM) 10K type strain sequencing project: providing services to taxonomists for standard genome sequencing and annotation.</title>
        <authorList>
            <consortium name="The Broad Institute Genomics Platform"/>
            <consortium name="The Broad Institute Genome Sequencing Center for Infectious Disease"/>
            <person name="Wu L."/>
            <person name="Ma J."/>
        </authorList>
    </citation>
    <scope>NUCLEOTIDE SEQUENCE [LARGE SCALE GENOMIC DNA]</scope>
    <source>
        <strain evidence="23">JCM 30774</strain>
    </source>
</reference>
<comment type="catalytic activity">
    <reaction evidence="16 17 19">
        <text>(6S)-NADPHX + ADP = AMP + phosphate + NADPH + H(+)</text>
        <dbReference type="Rhea" id="RHEA:32235"/>
        <dbReference type="ChEBI" id="CHEBI:15378"/>
        <dbReference type="ChEBI" id="CHEBI:43474"/>
        <dbReference type="ChEBI" id="CHEBI:57783"/>
        <dbReference type="ChEBI" id="CHEBI:64076"/>
        <dbReference type="ChEBI" id="CHEBI:456215"/>
        <dbReference type="ChEBI" id="CHEBI:456216"/>
        <dbReference type="EC" id="4.2.1.136"/>
    </reaction>
</comment>
<keyword evidence="13" id="KW-0511">Multifunctional enzyme</keyword>
<evidence type="ECO:0000256" key="6">
    <source>
        <dbReference type="ARBA" id="ARBA00022741"/>
    </source>
</evidence>
<evidence type="ECO:0000256" key="18">
    <source>
        <dbReference type="HAMAP-Rule" id="MF_01966"/>
    </source>
</evidence>
<dbReference type="PIRSF" id="PIRSF017184">
    <property type="entry name" value="Nnr"/>
    <property type="match status" value="1"/>
</dbReference>
<evidence type="ECO:0000256" key="14">
    <source>
        <dbReference type="ARBA" id="ARBA00025153"/>
    </source>
</evidence>
<evidence type="ECO:0000256" key="1">
    <source>
        <dbReference type="ARBA" id="ARBA00000013"/>
    </source>
</evidence>
<dbReference type="Proteomes" id="UP001597059">
    <property type="component" value="Unassembled WGS sequence"/>
</dbReference>
<evidence type="ECO:0000259" key="21">
    <source>
        <dbReference type="PROSITE" id="PS51385"/>
    </source>
</evidence>
<feature type="binding site" evidence="18">
    <location>
        <position position="167"/>
    </location>
    <ligand>
        <name>(6S)-NADPHX</name>
        <dbReference type="ChEBI" id="CHEBI:64076"/>
    </ligand>
</feature>
<evidence type="ECO:0000256" key="15">
    <source>
        <dbReference type="ARBA" id="ARBA00048238"/>
    </source>
</evidence>
<dbReference type="Gene3D" id="3.40.50.10260">
    <property type="entry name" value="YjeF N-terminal domain"/>
    <property type="match status" value="1"/>
</dbReference>
<sequence length="494" mass="52448">MLTRIPERYLVPLYRVEDVRRREQASFAQEGESYAMMHRAGEALYRHILHHNASLKHLSVVVGGGNNGGDGLVVAALAAQDGIEVTVYDCSSKPRTGDAEYAEKVAFGYDTIQITRNIEALNQDPGQVVVDGLLGIGFHPPISEDLANAIAAINQKRAQGAWVVSVDCPSGLDVETGRGALLVEADLVVTFIADKLGHYLLDGAVACHQIVMESLQAVDLLNRPTAYFLTPAVLENYPPCLRLPNSHKGTYGHVTVLGGDLGFGGAAIMASEAAAKSGVGTVTLMTQSRHLSASLMRNPNVMCVSPEDIGLGDTLRSSESVLVIGPGLGRTEWSERNWQAFLATEGPAVVDADALYWLGVYGQPMGRPAVLTPHPGEAARLLQCSTADILEDLVGSAQQIATRFQSVVILKGATSVVVNQNGDVVILGQPCPALAKGGSGDVLSGMVGACLAYYHEPFEAAVIAAAWHNMAANKASLVIGQISMQPYQLLDYLE</sequence>
<gene>
    <name evidence="18" type="primary">nnrE</name>
    <name evidence="17" type="synonym">nnrD</name>
    <name evidence="22" type="ORF">ACFQ45_16255</name>
</gene>
<dbReference type="InterPro" id="IPR030677">
    <property type="entry name" value="Nnr"/>
</dbReference>
<evidence type="ECO:0000256" key="12">
    <source>
        <dbReference type="ARBA" id="ARBA00023239"/>
    </source>
</evidence>
<dbReference type="NCBIfam" id="TIGR00197">
    <property type="entry name" value="yjeF_nterm"/>
    <property type="match status" value="1"/>
</dbReference>
<comment type="cofactor">
    <cofactor evidence="18 19">
        <name>K(+)</name>
        <dbReference type="ChEBI" id="CHEBI:29103"/>
    </cofactor>
    <text evidence="18 19">Binds 1 potassium ion per subunit.</text>
</comment>
<feature type="binding site" evidence="18">
    <location>
        <position position="67"/>
    </location>
    <ligand>
        <name>K(+)</name>
        <dbReference type="ChEBI" id="CHEBI:29103"/>
    </ligand>
</feature>
<evidence type="ECO:0000256" key="10">
    <source>
        <dbReference type="ARBA" id="ARBA00023027"/>
    </source>
</evidence>
<comment type="similarity">
    <text evidence="3 19">In the N-terminal section; belongs to the NnrE/AIBP family.</text>
</comment>
<feature type="binding site" evidence="17">
    <location>
        <position position="441"/>
    </location>
    <ligand>
        <name>(6S)-NADPHX</name>
        <dbReference type="ChEBI" id="CHEBI:64076"/>
    </ligand>
</feature>
<feature type="binding site" evidence="17">
    <location>
        <position position="440"/>
    </location>
    <ligand>
        <name>AMP</name>
        <dbReference type="ChEBI" id="CHEBI:456215"/>
    </ligand>
</feature>
<keyword evidence="12 17" id="KW-0456">Lyase</keyword>
<dbReference type="InterPro" id="IPR029056">
    <property type="entry name" value="Ribokinase-like"/>
</dbReference>
<accession>A0ABW4B4Q6</accession>
<comment type="caution">
    <text evidence="18">Lacks conserved residue(s) required for the propagation of feature annotation.</text>
</comment>
<feature type="binding site" evidence="17">
    <location>
        <position position="374"/>
    </location>
    <ligand>
        <name>(6S)-NADPHX</name>
        <dbReference type="ChEBI" id="CHEBI:64076"/>
    </ligand>
</feature>
<dbReference type="PROSITE" id="PS01050">
    <property type="entry name" value="YJEF_C_2"/>
    <property type="match status" value="1"/>
</dbReference>
<comment type="function">
    <text evidence="18">Catalyzes the epimerization of the S- and R-forms of NAD(P)HX, a damaged form of NAD(P)H that is a result of enzymatic or heat-dependent hydration. This is a prerequisite for the S-specific NAD(P)H-hydrate dehydratase to allow the repair of both epimers of NAD(P)HX.</text>
</comment>
<dbReference type="SUPFAM" id="SSF53613">
    <property type="entry name" value="Ribokinase-like"/>
    <property type="match status" value="1"/>
</dbReference>
<dbReference type="PROSITE" id="PS51385">
    <property type="entry name" value="YJEF_N"/>
    <property type="match status" value="1"/>
</dbReference>
<comment type="similarity">
    <text evidence="18">Belongs to the NnrE/AIBP family.</text>
</comment>
<evidence type="ECO:0000256" key="8">
    <source>
        <dbReference type="ARBA" id="ARBA00022857"/>
    </source>
</evidence>
<comment type="cofactor">
    <cofactor evidence="17">
        <name>Mg(2+)</name>
        <dbReference type="ChEBI" id="CHEBI:18420"/>
    </cofactor>
</comment>
<comment type="similarity">
    <text evidence="4 19">In the C-terminal section; belongs to the NnrD/CARKD family.</text>
</comment>
<dbReference type="Gene3D" id="3.40.1190.20">
    <property type="match status" value="1"/>
</dbReference>
<dbReference type="Pfam" id="PF03853">
    <property type="entry name" value="YjeF_N"/>
    <property type="match status" value="1"/>
</dbReference>
<keyword evidence="23" id="KW-1185">Reference proteome</keyword>
<proteinExistence type="inferred from homology"/>
<name>A0ABW4B4Q6_9GAMM</name>
<evidence type="ECO:0000313" key="23">
    <source>
        <dbReference type="Proteomes" id="UP001597059"/>
    </source>
</evidence>
<feature type="binding site" evidence="18">
    <location>
        <position position="131"/>
    </location>
    <ligand>
        <name>K(+)</name>
        <dbReference type="ChEBI" id="CHEBI:29103"/>
    </ligand>
</feature>
<dbReference type="PANTHER" id="PTHR12592:SF0">
    <property type="entry name" value="ATP-DEPENDENT (S)-NAD(P)H-HYDRATE DEHYDRATASE"/>
    <property type="match status" value="1"/>
</dbReference>
<keyword evidence="9 18" id="KW-0630">Potassium</keyword>
<evidence type="ECO:0000313" key="22">
    <source>
        <dbReference type="EMBL" id="MFD1384921.1"/>
    </source>
</evidence>
<evidence type="ECO:0000256" key="17">
    <source>
        <dbReference type="HAMAP-Rule" id="MF_01965"/>
    </source>
</evidence>
<dbReference type="EMBL" id="JBHTMN010000018">
    <property type="protein sequence ID" value="MFD1384921.1"/>
    <property type="molecule type" value="Genomic_DNA"/>
</dbReference>
<keyword evidence="8 17" id="KW-0521">NADP</keyword>
<evidence type="ECO:0000259" key="20">
    <source>
        <dbReference type="PROSITE" id="PS51383"/>
    </source>
</evidence>
<evidence type="ECO:0000256" key="5">
    <source>
        <dbReference type="ARBA" id="ARBA00022723"/>
    </source>
</evidence>
<dbReference type="InterPro" id="IPR017953">
    <property type="entry name" value="Carbohydrate_kinase_pred_CS"/>
</dbReference>
<dbReference type="PANTHER" id="PTHR12592">
    <property type="entry name" value="ATP-DEPENDENT (S)-NAD(P)H-HYDRATE DEHYDRATASE FAMILY MEMBER"/>
    <property type="match status" value="1"/>
</dbReference>
<feature type="binding site" evidence="18">
    <location>
        <begin position="66"/>
        <end position="70"/>
    </location>
    <ligand>
        <name>(6S)-NADPHX</name>
        <dbReference type="ChEBI" id="CHEBI:64076"/>
    </ligand>
</feature>
<keyword evidence="6 17" id="KW-0547">Nucleotide-binding</keyword>
<comment type="subunit">
    <text evidence="17">Homotetramer.</text>
</comment>
<comment type="function">
    <text evidence="14 19">Bifunctional enzyme that catalyzes the epimerization of the S- and R-forms of NAD(P)HX and the dehydration of the S-form of NAD(P)HX at the expense of ADP, which is converted to AMP. This allows the repair of both epimers of NAD(P)HX, a damaged form of NAD(P)H that is a result of enzymatic or heat-dependent hydration.</text>
</comment>
<keyword evidence="5 18" id="KW-0479">Metal-binding</keyword>
<dbReference type="SUPFAM" id="SSF64153">
    <property type="entry name" value="YjeF N-terminal domain-like"/>
    <property type="match status" value="1"/>
</dbReference>
<feature type="domain" description="YjeF C-terminal" evidence="20">
    <location>
        <begin position="231"/>
        <end position="494"/>
    </location>
</feature>
<dbReference type="PROSITE" id="PS51383">
    <property type="entry name" value="YJEF_C_3"/>
    <property type="match status" value="1"/>
</dbReference>
<evidence type="ECO:0000256" key="4">
    <source>
        <dbReference type="ARBA" id="ARBA00009524"/>
    </source>
</evidence>
<evidence type="ECO:0000256" key="13">
    <source>
        <dbReference type="ARBA" id="ARBA00023268"/>
    </source>
</evidence>
<keyword evidence="10 17" id="KW-0520">NAD</keyword>
<dbReference type="InterPro" id="IPR036652">
    <property type="entry name" value="YjeF_N_dom_sf"/>
</dbReference>
<feature type="binding site" evidence="17">
    <location>
        <begin position="411"/>
        <end position="415"/>
    </location>
    <ligand>
        <name>AMP</name>
        <dbReference type="ChEBI" id="CHEBI:456215"/>
    </ligand>
</feature>
<dbReference type="InterPro" id="IPR000631">
    <property type="entry name" value="CARKD"/>
</dbReference>
<dbReference type="InterPro" id="IPR004443">
    <property type="entry name" value="YjeF_N_dom"/>
</dbReference>
<evidence type="ECO:0000256" key="3">
    <source>
        <dbReference type="ARBA" id="ARBA00006001"/>
    </source>
</evidence>
<keyword evidence="7 17" id="KW-0067">ATP-binding</keyword>
<dbReference type="Pfam" id="PF01256">
    <property type="entry name" value="Carb_kinase"/>
    <property type="match status" value="1"/>
</dbReference>
<evidence type="ECO:0000256" key="11">
    <source>
        <dbReference type="ARBA" id="ARBA00023235"/>
    </source>
</evidence>
<evidence type="ECO:0000256" key="16">
    <source>
        <dbReference type="ARBA" id="ARBA00049209"/>
    </source>
</evidence>
<feature type="binding site" evidence="17">
    <location>
        <position position="327"/>
    </location>
    <ligand>
        <name>(6S)-NADPHX</name>
        <dbReference type="ChEBI" id="CHEBI:64076"/>
    </ligand>
</feature>
<evidence type="ECO:0000256" key="2">
    <source>
        <dbReference type="ARBA" id="ARBA00000909"/>
    </source>
</evidence>